<gene>
    <name evidence="1" type="ORF">OXD698_LOCUS34806</name>
</gene>
<dbReference type="AlphaFoldDB" id="A0A819TL67"/>
<evidence type="ECO:0000313" key="1">
    <source>
        <dbReference type="EMBL" id="CAF4089562.1"/>
    </source>
</evidence>
<accession>A0A819TL67</accession>
<protein>
    <submittedName>
        <fullName evidence="1">Uncharacterized protein</fullName>
    </submittedName>
</protein>
<feature type="non-terminal residue" evidence="1">
    <location>
        <position position="25"/>
    </location>
</feature>
<dbReference type="EMBL" id="CAJOAZ010005154">
    <property type="protein sequence ID" value="CAF4089562.1"/>
    <property type="molecule type" value="Genomic_DNA"/>
</dbReference>
<reference evidence="1" key="1">
    <citation type="submission" date="2021-02" db="EMBL/GenBank/DDBJ databases">
        <authorList>
            <person name="Nowell W R."/>
        </authorList>
    </citation>
    <scope>NUCLEOTIDE SEQUENCE</scope>
</reference>
<comment type="caution">
    <text evidence="1">The sequence shown here is derived from an EMBL/GenBank/DDBJ whole genome shotgun (WGS) entry which is preliminary data.</text>
</comment>
<sequence length="25" mass="2862">MGLLRFFKSKSTQHLSDLVNNTLVL</sequence>
<organism evidence="1 2">
    <name type="scientific">Adineta steineri</name>
    <dbReference type="NCBI Taxonomy" id="433720"/>
    <lineage>
        <taxon>Eukaryota</taxon>
        <taxon>Metazoa</taxon>
        <taxon>Spiralia</taxon>
        <taxon>Gnathifera</taxon>
        <taxon>Rotifera</taxon>
        <taxon>Eurotatoria</taxon>
        <taxon>Bdelloidea</taxon>
        <taxon>Adinetida</taxon>
        <taxon>Adinetidae</taxon>
        <taxon>Adineta</taxon>
    </lineage>
</organism>
<proteinExistence type="predicted"/>
<name>A0A819TL67_9BILA</name>
<dbReference type="Proteomes" id="UP000663844">
    <property type="component" value="Unassembled WGS sequence"/>
</dbReference>
<evidence type="ECO:0000313" key="2">
    <source>
        <dbReference type="Proteomes" id="UP000663844"/>
    </source>
</evidence>